<evidence type="ECO:0000313" key="2">
    <source>
        <dbReference type="Proteomes" id="UP000054223"/>
    </source>
</evidence>
<dbReference type="Proteomes" id="UP000054223">
    <property type="component" value="Unassembled WGS sequence"/>
</dbReference>
<sequence>MDVLIKSCNRPYYLERCIKSVYKYVSGVSKIKVMDDGTPPEYLRKIASLFPEVEILYSPNYQEKVEALQLHLAGKEVYKKFQIPSGFWYKTVEDSSDIFLLIEDDIWITQPVDLAEITNIMTEQRMVMLRLAWQGNAALVAGRKVIISKNIEEITPQISSWTKFVFMNKYKFRSVSYRLGFFQSIMKYQLPFYVLYAVASACFDKKYWLYLWKDARNIVLEEDQLKKASAWYDQTHSRYGKLVKESTQTSYITSTTNGFKEIDFDMVRFNHIMNQAWIAGNLDAMHNFPKDFAPEYLRQFIDTSQDADALFAQWLKWIERFKHQYRAVGCEVE</sequence>
<dbReference type="AlphaFoldDB" id="A0A9X0HP56"/>
<dbReference type="SUPFAM" id="SSF53448">
    <property type="entry name" value="Nucleotide-diphospho-sugar transferases"/>
    <property type="match status" value="1"/>
</dbReference>
<gene>
    <name evidence="1" type="ORF">ASU33_17700</name>
</gene>
<protein>
    <submittedName>
        <fullName evidence="1">Uncharacterized protein</fullName>
    </submittedName>
</protein>
<dbReference type="OrthoDB" id="1309140at2"/>
<proteinExistence type="predicted"/>
<keyword evidence="2" id="KW-1185">Reference proteome</keyword>
<dbReference type="RefSeq" id="WP_059067610.1">
    <property type="nucleotide sequence ID" value="NZ_LNAL01000003.1"/>
</dbReference>
<dbReference type="Gene3D" id="3.90.550.10">
    <property type="entry name" value="Spore Coat Polysaccharide Biosynthesis Protein SpsA, Chain A"/>
    <property type="match status" value="1"/>
</dbReference>
<accession>A0A9X0HP56</accession>
<dbReference type="InterPro" id="IPR029044">
    <property type="entry name" value="Nucleotide-diphossugar_trans"/>
</dbReference>
<organism evidence="1 2">
    <name type="scientific">Solirubrum puertoriconensis</name>
    <dbReference type="NCBI Taxonomy" id="1751427"/>
    <lineage>
        <taxon>Bacteria</taxon>
        <taxon>Pseudomonadati</taxon>
        <taxon>Bacteroidota</taxon>
        <taxon>Cytophagia</taxon>
        <taxon>Cytophagales</taxon>
    </lineage>
</organism>
<evidence type="ECO:0000313" key="1">
    <source>
        <dbReference type="EMBL" id="KUG09544.1"/>
    </source>
</evidence>
<comment type="caution">
    <text evidence="1">The sequence shown here is derived from an EMBL/GenBank/DDBJ whole genome shotgun (WGS) entry which is preliminary data.</text>
</comment>
<reference evidence="1 2" key="1">
    <citation type="submission" date="2015-11" db="EMBL/GenBank/DDBJ databases">
        <title>Solirubrum puertoriconensis gen. nov. an environmental bacteria isolated in Puerto Rico.</title>
        <authorList>
            <person name="Cuebas-Irizarry M.F."/>
            <person name="Montalvo-Rodriguez R."/>
        </authorList>
    </citation>
    <scope>NUCLEOTIDE SEQUENCE [LARGE SCALE GENOMIC DNA]</scope>
    <source>
        <strain evidence="1 2">MC1A</strain>
    </source>
</reference>
<dbReference type="EMBL" id="LNAL01000003">
    <property type="protein sequence ID" value="KUG09544.1"/>
    <property type="molecule type" value="Genomic_DNA"/>
</dbReference>
<name>A0A9X0HP56_SOLP1</name>